<protein>
    <submittedName>
        <fullName evidence="1">Uncharacterized protein</fullName>
    </submittedName>
</protein>
<dbReference type="Proteomes" id="UP000507222">
    <property type="component" value="Unassembled WGS sequence"/>
</dbReference>
<evidence type="ECO:0000313" key="1">
    <source>
        <dbReference type="EMBL" id="CAB4279673.1"/>
    </source>
</evidence>
<dbReference type="Proteomes" id="UP000507245">
    <property type="component" value="Unassembled WGS sequence"/>
</dbReference>
<accession>A0A6J5UUU3</accession>
<keyword evidence="4" id="KW-1185">Reference proteome</keyword>
<dbReference type="AlphaFoldDB" id="A0A6J5UUU3"/>
<evidence type="ECO:0000313" key="4">
    <source>
        <dbReference type="Proteomes" id="UP000507245"/>
    </source>
</evidence>
<reference evidence="1 3" key="2">
    <citation type="submission" date="2020-05" db="EMBL/GenBank/DDBJ databases">
        <authorList>
            <person name="Campoy J."/>
            <person name="Schneeberger K."/>
            <person name="Spophaly S."/>
        </authorList>
    </citation>
    <scope>NUCLEOTIDE SEQUENCE [LARGE SCALE GENOMIC DNA]</scope>
    <source>
        <strain evidence="1">PruArmRojPasFocal</strain>
    </source>
</reference>
<evidence type="ECO:0000313" key="3">
    <source>
        <dbReference type="Proteomes" id="UP000507222"/>
    </source>
</evidence>
<dbReference type="PROSITE" id="PS51257">
    <property type="entry name" value="PROKAR_LIPOPROTEIN"/>
    <property type="match status" value="1"/>
</dbReference>
<sequence length="68" mass="7085">MIPGKVEDMSGIDNESYVLVSGTKVGAWGSGGGGCRAVEEEGEGWGVRVVKEGVDEEIGQVSENNNTQ</sequence>
<evidence type="ECO:0000313" key="2">
    <source>
        <dbReference type="EMBL" id="CAB4310135.1"/>
    </source>
</evidence>
<reference evidence="4" key="1">
    <citation type="journal article" date="2020" name="Genome Biol.">
        <title>Gamete binning: chromosome-level and haplotype-resolved genome assembly enabled by high-throughput single-cell sequencing of gamete genomes.</title>
        <authorList>
            <person name="Campoy J.A."/>
            <person name="Sun H."/>
            <person name="Goel M."/>
            <person name="Jiao W.-B."/>
            <person name="Folz-Donahue K."/>
            <person name="Wang N."/>
            <person name="Rubio M."/>
            <person name="Liu C."/>
            <person name="Kukat C."/>
            <person name="Ruiz D."/>
            <person name="Huettel B."/>
            <person name="Schneeberger K."/>
        </authorList>
    </citation>
    <scope>NUCLEOTIDE SEQUENCE [LARGE SCALE GENOMIC DNA]</scope>
    <source>
        <strain evidence="4">cv. Rojo Pasion</strain>
    </source>
</reference>
<dbReference type="EMBL" id="CAEKDK010000005">
    <property type="protein sequence ID" value="CAB4279673.1"/>
    <property type="molecule type" value="Genomic_DNA"/>
</dbReference>
<gene>
    <name evidence="1" type="ORF">CURHAP_LOCUS32116</name>
    <name evidence="2" type="ORF">ORAREDHAP_LOCUS31757</name>
</gene>
<organism evidence="1 3">
    <name type="scientific">Prunus armeniaca</name>
    <name type="common">Apricot</name>
    <name type="synonym">Armeniaca vulgaris</name>
    <dbReference type="NCBI Taxonomy" id="36596"/>
    <lineage>
        <taxon>Eukaryota</taxon>
        <taxon>Viridiplantae</taxon>
        <taxon>Streptophyta</taxon>
        <taxon>Embryophyta</taxon>
        <taxon>Tracheophyta</taxon>
        <taxon>Spermatophyta</taxon>
        <taxon>Magnoliopsida</taxon>
        <taxon>eudicotyledons</taxon>
        <taxon>Gunneridae</taxon>
        <taxon>Pentapetalae</taxon>
        <taxon>rosids</taxon>
        <taxon>fabids</taxon>
        <taxon>Rosales</taxon>
        <taxon>Rosaceae</taxon>
        <taxon>Amygdaloideae</taxon>
        <taxon>Amygdaleae</taxon>
        <taxon>Prunus</taxon>
    </lineage>
</organism>
<name>A0A6J5UUU3_PRUAR</name>
<proteinExistence type="predicted"/>
<dbReference type="EMBL" id="CAEKKB010000005">
    <property type="protein sequence ID" value="CAB4310135.1"/>
    <property type="molecule type" value="Genomic_DNA"/>
</dbReference>